<dbReference type="SUPFAM" id="SSF55874">
    <property type="entry name" value="ATPase domain of HSP90 chaperone/DNA topoisomerase II/histidine kinase"/>
    <property type="match status" value="1"/>
</dbReference>
<dbReference type="GO" id="GO:0051082">
    <property type="term" value="F:unfolded protein binding"/>
    <property type="evidence" value="ECO:0007669"/>
    <property type="project" value="InterPro"/>
</dbReference>
<dbReference type="InterPro" id="IPR020575">
    <property type="entry name" value="Hsp90_N"/>
</dbReference>
<keyword evidence="3 5" id="KW-0067">ATP-binding</keyword>
<feature type="binding site" evidence="5">
    <location>
        <begin position="181"/>
        <end position="182"/>
    </location>
    <ligand>
        <name>ATP</name>
        <dbReference type="ChEBI" id="CHEBI:30616"/>
    </ligand>
</feature>
<evidence type="ECO:0000256" key="5">
    <source>
        <dbReference type="PIRSR" id="PIRSR002583-1"/>
    </source>
</evidence>
<gene>
    <name evidence="10" type="ORF">TGBR9_244560</name>
</gene>
<dbReference type="PROSITE" id="PS00298">
    <property type="entry name" value="HSP90"/>
    <property type="match status" value="1"/>
</dbReference>
<feature type="compositionally biased region" description="Basic and acidic residues" evidence="7">
    <location>
        <begin position="843"/>
        <end position="853"/>
    </location>
</feature>
<sequence length="853" mass="97610">MSPAGRRTPKKLAFAALLLGVSVACTSSFFSASVSPSALWVAATETDAAEPLTAEEAPRSLPIDESEKAAAPLTAEEQEAVQKSQESHQYQTEVSRLMDIIINSLYTQREVFLRELISNAVDALEKVRFTALSHPEVLEPKKNLDIRIEFDADAKTLSIIDSGIGMTKQDLINNLGTVAKSGTSNFLEAMAQGNDVNLIGQFGVGFYSAFLVADKVTVVSKNVEDDQHIWESSADAKFHVAKDPRGNTLGRGTCVTLHLKEDATEFLNEWKLKDLTTRFSQFMSYPIYVRTSRTVTEEVPIEDEEAETKDEDKDKDEDKEKDEDKDKDDVEVTEGDKDEKKDKPKTKKVEKKKEEWEQVNTQKAIWLRPKEEIEEKEYNEFYKSVSKDWSDPLAHIHFSAEGEVEFKALLYIPKRAPSDIYSNYFDKQTSVKVYVRRVLVADQFDDLLPKYLHFVKGVVDSDDLPLNVSREQLQQHKILNVISKKLVRKTLDTMRKLSVDALKEREEMEKELEQEEDEAKKKELQKKLKEKSVYERFYDEFSRNLKLGCYEDDTNRNKLLKLLRFHTSKSGPERSVTLESFVAKLPENQPNIYYAAGESAEQLMKAPEMQIFLKKDIEVLFLLEAMDEPCIQRVMDFEGKKFVSIQKGDVQLDQTEEEKKTEKRLKKAFEPLLSWWKKLLGEKVTKVEVSKRLVEAPCAVVASEWGYSAQMEKIMKTQTFADPRHVRMMVGQKVFEINPHHRMIQYLLAQVQKEGENVGSKEIEMARLLFEVAKLASGFEVEDPKDVAASLYKAVAADLTLPTDEPMIAEYELPREEEDEKVGDEDAKDEEKNEEGEADEPEEKEHTEKHDEL</sequence>
<dbReference type="PIRSF" id="PIRSF002583">
    <property type="entry name" value="Hsp90"/>
    <property type="match status" value="1"/>
</dbReference>
<evidence type="ECO:0000256" key="1">
    <source>
        <dbReference type="ARBA" id="ARBA00008239"/>
    </source>
</evidence>
<dbReference type="NCBIfam" id="NF003555">
    <property type="entry name" value="PRK05218.1"/>
    <property type="match status" value="1"/>
</dbReference>
<dbReference type="Pfam" id="PF00183">
    <property type="entry name" value="HSP90"/>
    <property type="match status" value="1"/>
</dbReference>
<dbReference type="Pfam" id="PF13589">
    <property type="entry name" value="HATPase_c_3"/>
    <property type="match status" value="1"/>
</dbReference>
<dbReference type="InterPro" id="IPR020568">
    <property type="entry name" value="Ribosomal_Su5_D2-typ_SF"/>
</dbReference>
<protein>
    <submittedName>
        <fullName evidence="10">Putative heat shock protein 90</fullName>
    </submittedName>
</protein>
<dbReference type="InterPro" id="IPR036890">
    <property type="entry name" value="HATPase_C_sf"/>
</dbReference>
<dbReference type="FunFam" id="3.30.565.10:FF:000005">
    <property type="entry name" value="Heat shock protein 90"/>
    <property type="match status" value="1"/>
</dbReference>
<feature type="region of interest" description="Disordered" evidence="7">
    <location>
        <begin position="805"/>
        <end position="853"/>
    </location>
</feature>
<dbReference type="Gene3D" id="3.30.565.10">
    <property type="entry name" value="Histidine kinase-like ATPase, C-terminal domain"/>
    <property type="match status" value="1"/>
</dbReference>
<feature type="domain" description="Histidine kinase/HSP90-like ATPase" evidence="9">
    <location>
        <begin position="108"/>
        <end position="263"/>
    </location>
</feature>
<evidence type="ECO:0000256" key="3">
    <source>
        <dbReference type="ARBA" id="ARBA00022840"/>
    </source>
</evidence>
<keyword evidence="2 5" id="KW-0547">Nucleotide-binding</keyword>
<feature type="compositionally biased region" description="Basic and acidic residues" evidence="7">
    <location>
        <begin position="310"/>
        <end position="342"/>
    </location>
</feature>
<dbReference type="InterPro" id="IPR037196">
    <property type="entry name" value="HSP90_C"/>
</dbReference>
<dbReference type="PRINTS" id="PR00775">
    <property type="entry name" value="HEATSHOCK90"/>
</dbReference>
<accession>A0A2T6IPX1</accession>
<dbReference type="Gene3D" id="1.20.120.790">
    <property type="entry name" value="Heat shock protein 90, C-terminal domain"/>
    <property type="match status" value="1"/>
</dbReference>
<evidence type="ECO:0000256" key="4">
    <source>
        <dbReference type="ARBA" id="ARBA00023186"/>
    </source>
</evidence>
<dbReference type="PANTHER" id="PTHR11528">
    <property type="entry name" value="HEAT SHOCK PROTEIN 90 FAMILY MEMBER"/>
    <property type="match status" value="1"/>
</dbReference>
<evidence type="ECO:0000313" key="11">
    <source>
        <dbReference type="Proteomes" id="UP000244488"/>
    </source>
</evidence>
<feature type="binding site" evidence="5">
    <location>
        <position position="174"/>
    </location>
    <ligand>
        <name>ATP</name>
        <dbReference type="ChEBI" id="CHEBI:30616"/>
    </ligand>
</feature>
<evidence type="ECO:0000256" key="8">
    <source>
        <dbReference type="SAM" id="SignalP"/>
    </source>
</evidence>
<feature type="binding site" evidence="5">
    <location>
        <position position="119"/>
    </location>
    <ligand>
        <name>ATP</name>
        <dbReference type="ChEBI" id="CHEBI:30616"/>
    </ligand>
</feature>
<dbReference type="InterPro" id="IPR001404">
    <property type="entry name" value="Hsp90_fam"/>
</dbReference>
<dbReference type="Proteomes" id="UP000244488">
    <property type="component" value="Unassembled WGS sequence"/>
</dbReference>
<dbReference type="GO" id="GO:0016887">
    <property type="term" value="F:ATP hydrolysis activity"/>
    <property type="evidence" value="ECO:0007669"/>
    <property type="project" value="InterPro"/>
</dbReference>
<proteinExistence type="inferred from homology"/>
<evidence type="ECO:0000259" key="9">
    <source>
        <dbReference type="SMART" id="SM00387"/>
    </source>
</evidence>
<evidence type="ECO:0000256" key="6">
    <source>
        <dbReference type="SAM" id="Coils"/>
    </source>
</evidence>
<dbReference type="SUPFAM" id="SSF110942">
    <property type="entry name" value="HSP90 C-terminal domain"/>
    <property type="match status" value="1"/>
</dbReference>
<dbReference type="GO" id="GO:0005524">
    <property type="term" value="F:ATP binding"/>
    <property type="evidence" value="ECO:0007669"/>
    <property type="project" value="UniProtKB-KW"/>
</dbReference>
<feature type="coiled-coil region" evidence="6">
    <location>
        <begin position="491"/>
        <end position="532"/>
    </location>
</feature>
<dbReference type="EMBL" id="AFHV02002087">
    <property type="protein sequence ID" value="PUA87375.1"/>
    <property type="molecule type" value="Genomic_DNA"/>
</dbReference>
<dbReference type="GO" id="GO:0140662">
    <property type="term" value="F:ATP-dependent protein folding chaperone"/>
    <property type="evidence" value="ECO:0007669"/>
    <property type="project" value="InterPro"/>
</dbReference>
<dbReference type="InterPro" id="IPR003594">
    <property type="entry name" value="HATPase_dom"/>
</dbReference>
<dbReference type="Gene3D" id="3.40.50.11260">
    <property type="match status" value="1"/>
</dbReference>
<feature type="chain" id="PRO_5015663261" evidence="8">
    <location>
        <begin position="25"/>
        <end position="853"/>
    </location>
</feature>
<dbReference type="SUPFAM" id="SSF54211">
    <property type="entry name" value="Ribosomal protein S5 domain 2-like"/>
    <property type="match status" value="1"/>
</dbReference>
<comment type="caution">
    <text evidence="10">The sequence shown here is derived from an EMBL/GenBank/DDBJ whole genome shotgun (WGS) entry which is preliminary data.</text>
</comment>
<dbReference type="HAMAP" id="MF_00505">
    <property type="entry name" value="HSP90"/>
    <property type="match status" value="1"/>
</dbReference>
<evidence type="ECO:0000313" key="10">
    <source>
        <dbReference type="EMBL" id="PUA87375.1"/>
    </source>
</evidence>
<name>A0A2T6IPX1_TOXGO</name>
<feature type="region of interest" description="Disordered" evidence="7">
    <location>
        <begin position="51"/>
        <end position="88"/>
    </location>
</feature>
<feature type="compositionally biased region" description="Acidic residues" evidence="7">
    <location>
        <begin position="815"/>
        <end position="842"/>
    </location>
</feature>
<evidence type="ECO:0000256" key="7">
    <source>
        <dbReference type="SAM" id="MobiDB-lite"/>
    </source>
</evidence>
<reference evidence="10 11" key="1">
    <citation type="journal article" date="2016" name="Nat. Commun.">
        <title>Local admixture of amplified and diversified secreted pathogenesis determinants shapes mosaic Toxoplasma gondii genomes.</title>
        <authorList>
            <person name="Lorenzi H."/>
            <person name="Khan A."/>
            <person name="Behnke M.S."/>
            <person name="Namasivayam S."/>
            <person name="Swapna L.S."/>
            <person name="Hadjithomas M."/>
            <person name="Karamycheva S."/>
            <person name="Pinney D."/>
            <person name="Brunk B.P."/>
            <person name="Ajioka J.W."/>
            <person name="Ajzenberg D."/>
            <person name="Boothroyd J.C."/>
            <person name="Boyle J.P."/>
            <person name="Darde M.L."/>
            <person name="Diaz-Miranda M.A."/>
            <person name="Dubey J.P."/>
            <person name="Fritz H.M."/>
            <person name="Gennari S.M."/>
            <person name="Gregory B.D."/>
            <person name="Kim K."/>
            <person name="Saeij J.P."/>
            <person name="Su C."/>
            <person name="White M.W."/>
            <person name="Zhu X.Q."/>
            <person name="Howe D.K."/>
            <person name="Rosenthal B.M."/>
            <person name="Grigg M.E."/>
            <person name="Parkinson J."/>
            <person name="Liu L."/>
            <person name="Kissinger J.C."/>
            <person name="Roos D.S."/>
            <person name="Sibley L.D."/>
        </authorList>
    </citation>
    <scope>NUCLEOTIDE SEQUENCE [LARGE SCALE GENOMIC DNA]</scope>
    <source>
        <strain evidence="10 11">TgCATBr9</strain>
    </source>
</reference>
<evidence type="ECO:0000256" key="2">
    <source>
        <dbReference type="ARBA" id="ARBA00022741"/>
    </source>
</evidence>
<feature type="binding site" evidence="5">
    <location>
        <position position="115"/>
    </location>
    <ligand>
        <name>ATP</name>
        <dbReference type="ChEBI" id="CHEBI:30616"/>
    </ligand>
</feature>
<dbReference type="AlphaFoldDB" id="A0A2T6IPX1"/>
<keyword evidence="10" id="KW-0346">Stress response</keyword>
<feature type="binding site" evidence="5">
    <location>
        <position position="470"/>
    </location>
    <ligand>
        <name>ATP</name>
        <dbReference type="ChEBI" id="CHEBI:30616"/>
    </ligand>
</feature>
<dbReference type="Gene3D" id="3.30.230.80">
    <property type="match status" value="1"/>
</dbReference>
<dbReference type="PROSITE" id="PS51257">
    <property type="entry name" value="PROKAR_LIPOPROTEIN"/>
    <property type="match status" value="1"/>
</dbReference>
<feature type="binding site" evidence="5">
    <location>
        <position position="166"/>
    </location>
    <ligand>
        <name>ATP</name>
        <dbReference type="ChEBI" id="CHEBI:30616"/>
    </ligand>
</feature>
<dbReference type="CDD" id="cd16927">
    <property type="entry name" value="HATPase_Hsp90-like"/>
    <property type="match status" value="1"/>
</dbReference>
<feature type="binding site" evidence="5">
    <location>
        <position position="253"/>
    </location>
    <ligand>
        <name>ATP</name>
        <dbReference type="ChEBI" id="CHEBI:30616"/>
    </ligand>
</feature>
<keyword evidence="4" id="KW-0143">Chaperone</keyword>
<keyword evidence="6" id="KW-0175">Coiled coil</keyword>
<keyword evidence="8" id="KW-0732">Signal</keyword>
<feature type="binding site" evidence="5">
    <location>
        <begin position="201"/>
        <end position="206"/>
    </location>
    <ligand>
        <name>ATP</name>
        <dbReference type="ChEBI" id="CHEBI:30616"/>
    </ligand>
</feature>
<feature type="compositionally biased region" description="Acidic residues" evidence="7">
    <location>
        <begin position="299"/>
        <end position="309"/>
    </location>
</feature>
<feature type="signal peptide" evidence="8">
    <location>
        <begin position="1"/>
        <end position="24"/>
    </location>
</feature>
<feature type="binding site" evidence="5">
    <location>
        <position position="180"/>
    </location>
    <ligand>
        <name>ATP</name>
        <dbReference type="ChEBI" id="CHEBI:30616"/>
    </ligand>
</feature>
<dbReference type="InterPro" id="IPR019805">
    <property type="entry name" value="Heat_shock_protein_90_CS"/>
</dbReference>
<feature type="region of interest" description="Disordered" evidence="7">
    <location>
        <begin position="297"/>
        <end position="354"/>
    </location>
</feature>
<organism evidence="10 11">
    <name type="scientific">Toxoplasma gondii TgCATBr9</name>
    <dbReference type="NCBI Taxonomy" id="943120"/>
    <lineage>
        <taxon>Eukaryota</taxon>
        <taxon>Sar</taxon>
        <taxon>Alveolata</taxon>
        <taxon>Apicomplexa</taxon>
        <taxon>Conoidasida</taxon>
        <taxon>Coccidia</taxon>
        <taxon>Eucoccidiorida</taxon>
        <taxon>Eimeriorina</taxon>
        <taxon>Sarcocystidae</taxon>
        <taxon>Toxoplasma</taxon>
    </lineage>
</organism>
<feature type="binding site" evidence="5">
    <location>
        <position position="161"/>
    </location>
    <ligand>
        <name>ATP</name>
        <dbReference type="ChEBI" id="CHEBI:30616"/>
    </ligand>
</feature>
<dbReference type="VEuPathDB" id="ToxoDB:TGBR9_244560"/>
<dbReference type="SMART" id="SM00387">
    <property type="entry name" value="HATPase_c"/>
    <property type="match status" value="1"/>
</dbReference>
<comment type="similarity">
    <text evidence="1">Belongs to the heat shock protein 90 family.</text>
</comment>